<comment type="caution">
    <text evidence="1">The sequence shown here is derived from an EMBL/GenBank/DDBJ whole genome shotgun (WGS) entry which is preliminary data.</text>
</comment>
<keyword evidence="2" id="KW-1185">Reference proteome</keyword>
<reference evidence="1 2" key="1">
    <citation type="submission" date="2021-03" db="EMBL/GenBank/DDBJ databases">
        <title>Genomic Encyclopedia of Type Strains, Phase IV (KMG-IV): sequencing the most valuable type-strain genomes for metagenomic binning, comparative biology and taxonomic classification.</title>
        <authorList>
            <person name="Goeker M."/>
        </authorList>
    </citation>
    <scope>NUCLEOTIDE SEQUENCE [LARGE SCALE GENOMIC DNA]</scope>
    <source>
        <strain evidence="1 2">DSM 24738</strain>
    </source>
</reference>
<sequence length="70" mass="7922">MGGRVSRKSTVESQSGEQGTCRIDAVTVIEEALLLRATRVVPRDELSSLYRDEGFLYFEISKKILTRVYP</sequence>
<dbReference type="Proteomes" id="UP001519343">
    <property type="component" value="Unassembled WGS sequence"/>
</dbReference>
<organism evidence="1 2">
    <name type="scientific">Ammoniphilus resinae</name>
    <dbReference type="NCBI Taxonomy" id="861532"/>
    <lineage>
        <taxon>Bacteria</taxon>
        <taxon>Bacillati</taxon>
        <taxon>Bacillota</taxon>
        <taxon>Bacilli</taxon>
        <taxon>Bacillales</taxon>
        <taxon>Paenibacillaceae</taxon>
        <taxon>Aneurinibacillus group</taxon>
        <taxon>Ammoniphilus</taxon>
    </lineage>
</organism>
<gene>
    <name evidence="1" type="ORF">J2Z37_000452</name>
</gene>
<dbReference type="EMBL" id="JAGGKT010000001">
    <property type="protein sequence ID" value="MBP1930465.1"/>
    <property type="molecule type" value="Genomic_DNA"/>
</dbReference>
<name>A0ABS4GJN4_9BACL</name>
<proteinExistence type="predicted"/>
<protein>
    <submittedName>
        <fullName evidence="1">Uncharacterized protein</fullName>
    </submittedName>
</protein>
<evidence type="ECO:0000313" key="2">
    <source>
        <dbReference type="Proteomes" id="UP001519343"/>
    </source>
</evidence>
<evidence type="ECO:0000313" key="1">
    <source>
        <dbReference type="EMBL" id="MBP1930465.1"/>
    </source>
</evidence>
<accession>A0ABS4GJN4</accession>